<protein>
    <recommendedName>
        <fullName evidence="3">DUF1436 domain-containing protein</fullName>
    </recommendedName>
</protein>
<accession>A0ABM5SEK6</accession>
<dbReference type="CDD" id="cd13445">
    <property type="entry name" value="CDI_inhibitor_EC869_like"/>
    <property type="match status" value="1"/>
</dbReference>
<dbReference type="InterPro" id="IPR009888">
    <property type="entry name" value="CdiI_Proteobact"/>
</dbReference>
<gene>
    <name evidence="1" type="ORF">CH64_1859</name>
</gene>
<reference evidence="1 2" key="1">
    <citation type="journal article" date="2015" name="Genome Announc.">
        <title>Thirty-Two Complete Genome Assemblies of Nine Yersinia Species, Including Y. pestis, Y. pseudotuberculosis, and Y. enterocolitica.</title>
        <authorList>
            <person name="Johnson S.L."/>
            <person name="Daligault H.E."/>
            <person name="Davenport K.W."/>
            <person name="Jaissle J."/>
            <person name="Frey K.G."/>
            <person name="Ladner J.T."/>
            <person name="Broomall S.M."/>
            <person name="Bishop-Lilly K.A."/>
            <person name="Bruce D.C."/>
            <person name="Coyne S.R."/>
            <person name="Gibbons H.S."/>
            <person name="Lo C.C."/>
            <person name="Munk A.C."/>
            <person name="Rosenzweig C.N."/>
            <person name="Koroleva G.I."/>
            <person name="Palacios G.F."/>
            <person name="Redden C.L."/>
            <person name="Xu Y."/>
            <person name="Minogue T.D."/>
            <person name="Chain P.S."/>
        </authorList>
    </citation>
    <scope>NUCLEOTIDE SEQUENCE [LARGE SCALE GENOMIC DNA]</scope>
    <source>
        <strain evidence="1 2">YRA</strain>
    </source>
</reference>
<dbReference type="InterPro" id="IPR037891">
    <property type="entry name" value="Cdil-like_sf"/>
</dbReference>
<dbReference type="GeneID" id="45567161"/>
<evidence type="ECO:0000313" key="1">
    <source>
        <dbReference type="EMBL" id="AJJ11699.1"/>
    </source>
</evidence>
<sequence length="167" mass="18923">MEFNKDQDYWASVYHTKEFMCIDTYSGLGRVGRDPVFPSHLLPEDIDDHRLGETILQALSDSRTLTELAERVAFFDLEKGKEQYATWIAMLMEKYGYKTKKSLFKDMKNCGIHCVNGAIKISPTRHEKLEAWGRTKGDGIEDVILSVDSSPEEIGAGLRLALSRCKG</sequence>
<dbReference type="Gene3D" id="3.40.1590.10">
    <property type="entry name" value="NMB0488-like"/>
    <property type="match status" value="1"/>
</dbReference>
<name>A0ABM5SEK6_YERRO</name>
<organism evidence="1 2">
    <name type="scientific">Yersinia rohdei</name>
    <dbReference type="NCBI Taxonomy" id="29485"/>
    <lineage>
        <taxon>Bacteria</taxon>
        <taxon>Pseudomonadati</taxon>
        <taxon>Pseudomonadota</taxon>
        <taxon>Gammaproteobacteria</taxon>
        <taxon>Enterobacterales</taxon>
        <taxon>Yersiniaceae</taxon>
        <taxon>Yersinia</taxon>
    </lineage>
</organism>
<dbReference type="Pfam" id="PF07262">
    <property type="entry name" value="CdiI"/>
    <property type="match status" value="1"/>
</dbReference>
<keyword evidence="2" id="KW-1185">Reference proteome</keyword>
<proteinExistence type="predicted"/>
<dbReference type="EMBL" id="CP009787">
    <property type="protein sequence ID" value="AJJ11699.1"/>
    <property type="molecule type" value="Genomic_DNA"/>
</dbReference>
<dbReference type="RefSeq" id="WP_032818585.1">
    <property type="nucleotide sequence ID" value="NZ_CABIHO010000024.1"/>
</dbReference>
<evidence type="ECO:0000313" key="2">
    <source>
        <dbReference type="Proteomes" id="UP000031914"/>
    </source>
</evidence>
<evidence type="ECO:0008006" key="3">
    <source>
        <dbReference type="Google" id="ProtNLM"/>
    </source>
</evidence>
<dbReference type="SUPFAM" id="SSF160207">
    <property type="entry name" value="NMB0488-like"/>
    <property type="match status" value="1"/>
</dbReference>
<dbReference type="Proteomes" id="UP000031914">
    <property type="component" value="Chromosome"/>
</dbReference>